<feature type="non-terminal residue" evidence="2">
    <location>
        <position position="1"/>
    </location>
</feature>
<sequence length="34" mass="3453">RRGAAAGDPGQPGGLHAPQGHRRSAHRARRGGAL</sequence>
<feature type="compositionally biased region" description="Basic residues" evidence="1">
    <location>
        <begin position="19"/>
        <end position="34"/>
    </location>
</feature>
<name>A0A6J4SGX2_9ACTN</name>
<evidence type="ECO:0000256" key="1">
    <source>
        <dbReference type="SAM" id="MobiDB-lite"/>
    </source>
</evidence>
<feature type="non-terminal residue" evidence="2">
    <location>
        <position position="34"/>
    </location>
</feature>
<feature type="region of interest" description="Disordered" evidence="1">
    <location>
        <begin position="1"/>
        <end position="34"/>
    </location>
</feature>
<organism evidence="2">
    <name type="scientific">uncultured Solirubrobacterales bacterium</name>
    <dbReference type="NCBI Taxonomy" id="768556"/>
    <lineage>
        <taxon>Bacteria</taxon>
        <taxon>Bacillati</taxon>
        <taxon>Actinomycetota</taxon>
        <taxon>Thermoleophilia</taxon>
        <taxon>Solirubrobacterales</taxon>
        <taxon>environmental samples</taxon>
    </lineage>
</organism>
<dbReference type="EMBL" id="CADCVU010000100">
    <property type="protein sequence ID" value="CAA9499128.1"/>
    <property type="molecule type" value="Genomic_DNA"/>
</dbReference>
<gene>
    <name evidence="2" type="ORF">AVDCRST_MAG45-1183</name>
</gene>
<evidence type="ECO:0000313" key="2">
    <source>
        <dbReference type="EMBL" id="CAA9499128.1"/>
    </source>
</evidence>
<proteinExistence type="predicted"/>
<reference evidence="2" key="1">
    <citation type="submission" date="2020-02" db="EMBL/GenBank/DDBJ databases">
        <authorList>
            <person name="Meier V. D."/>
        </authorList>
    </citation>
    <scope>NUCLEOTIDE SEQUENCE</scope>
    <source>
        <strain evidence="2">AVDCRST_MAG45</strain>
    </source>
</reference>
<protein>
    <submittedName>
        <fullName evidence="2">Uncharacterized protein</fullName>
    </submittedName>
</protein>
<dbReference type="AlphaFoldDB" id="A0A6J4SGX2"/>
<accession>A0A6J4SGX2</accession>